<organism evidence="1 2">
    <name type="scientific">Dibothriocephalus latus</name>
    <name type="common">Fish tapeworm</name>
    <name type="synonym">Diphyllobothrium latum</name>
    <dbReference type="NCBI Taxonomy" id="60516"/>
    <lineage>
        <taxon>Eukaryota</taxon>
        <taxon>Metazoa</taxon>
        <taxon>Spiralia</taxon>
        <taxon>Lophotrochozoa</taxon>
        <taxon>Platyhelminthes</taxon>
        <taxon>Cestoda</taxon>
        <taxon>Eucestoda</taxon>
        <taxon>Diphyllobothriidea</taxon>
        <taxon>Diphyllobothriidae</taxon>
        <taxon>Dibothriocephalus</taxon>
    </lineage>
</organism>
<reference evidence="1 2" key="1">
    <citation type="submission" date="2018-11" db="EMBL/GenBank/DDBJ databases">
        <authorList>
            <consortium name="Pathogen Informatics"/>
        </authorList>
    </citation>
    <scope>NUCLEOTIDE SEQUENCE [LARGE SCALE GENOMIC DNA]</scope>
</reference>
<evidence type="ECO:0000313" key="1">
    <source>
        <dbReference type="EMBL" id="VDN32011.1"/>
    </source>
</evidence>
<dbReference type="Proteomes" id="UP000281553">
    <property type="component" value="Unassembled WGS sequence"/>
</dbReference>
<name>A0A3P7NMJ1_DIBLA</name>
<protein>
    <submittedName>
        <fullName evidence="1">Uncharacterized protein</fullName>
    </submittedName>
</protein>
<evidence type="ECO:0000313" key="2">
    <source>
        <dbReference type="Proteomes" id="UP000281553"/>
    </source>
</evidence>
<dbReference type="AlphaFoldDB" id="A0A3P7NMJ1"/>
<keyword evidence="2" id="KW-1185">Reference proteome</keyword>
<dbReference type="EMBL" id="UYRU01081620">
    <property type="protein sequence ID" value="VDN32011.1"/>
    <property type="molecule type" value="Genomic_DNA"/>
</dbReference>
<proteinExistence type="predicted"/>
<gene>
    <name evidence="1" type="ORF">DILT_LOCUS15885</name>
</gene>
<accession>A0A3P7NMJ1</accession>
<sequence>MKSGQLECDRCAPLKLPKQNAKSCIYPEKFILKNIGERAKKPATETAEKKDVFIRLPFDERCHKRTDKMTSEDSDHKRFSRGELAHVLHGLLHLR</sequence>